<dbReference type="InterPro" id="IPR023203">
    <property type="entry name" value="TTHA0068_sf"/>
</dbReference>
<dbReference type="SUPFAM" id="SSF140663">
    <property type="entry name" value="TTHA0068-like"/>
    <property type="match status" value="1"/>
</dbReference>
<dbReference type="EMBL" id="JBHSHC010000147">
    <property type="protein sequence ID" value="MFC4769801.1"/>
    <property type="molecule type" value="Genomic_DNA"/>
</dbReference>
<dbReference type="InterPro" id="IPR005500">
    <property type="entry name" value="DUF309"/>
</dbReference>
<dbReference type="Pfam" id="PF03745">
    <property type="entry name" value="DUF309"/>
    <property type="match status" value="1"/>
</dbReference>
<reference evidence="2" key="1">
    <citation type="journal article" date="2019" name="Int. J. Syst. Evol. Microbiol.">
        <title>The Global Catalogue of Microorganisms (GCM) 10K type strain sequencing project: providing services to taxonomists for standard genome sequencing and annotation.</title>
        <authorList>
            <consortium name="The Broad Institute Genomics Platform"/>
            <consortium name="The Broad Institute Genome Sequencing Center for Infectious Disease"/>
            <person name="Wu L."/>
            <person name="Ma J."/>
        </authorList>
    </citation>
    <scope>NUCLEOTIDE SEQUENCE [LARGE SCALE GENOMIC DNA]</scope>
    <source>
        <strain evidence="2">WYCCWR 12678</strain>
    </source>
</reference>
<dbReference type="Gene3D" id="1.10.3450.10">
    <property type="entry name" value="TTHA0068-like"/>
    <property type="match status" value="1"/>
</dbReference>
<keyword evidence="2" id="KW-1185">Reference proteome</keyword>
<name>A0ABV9Q5M5_9BACL</name>
<dbReference type="PANTHER" id="PTHR34796">
    <property type="entry name" value="EXPRESSED PROTEIN"/>
    <property type="match status" value="1"/>
</dbReference>
<dbReference type="PANTHER" id="PTHR34796:SF1">
    <property type="entry name" value="EXPRESSED PROTEIN"/>
    <property type="match status" value="1"/>
</dbReference>
<evidence type="ECO:0000313" key="2">
    <source>
        <dbReference type="Proteomes" id="UP001596002"/>
    </source>
</evidence>
<sequence length="134" mass="15909">MSTKGMTFMDEPIPQKFLAYLQYMNEEDYFEAHEVLEDLWHSDRIDFYKGMIQVAVAIFHLRNGNIKGARYLFSRAKSLVTPYLPHYRRINVQQVIAYIDDCLKKIPDVIEMEREEVDMLGIKGIRLELMEESR</sequence>
<gene>
    <name evidence="1" type="ORF">ACFO8Q_21060</name>
</gene>
<dbReference type="Proteomes" id="UP001596002">
    <property type="component" value="Unassembled WGS sequence"/>
</dbReference>
<protein>
    <submittedName>
        <fullName evidence="1">DUF309 domain-containing protein</fullName>
    </submittedName>
</protein>
<accession>A0ABV9Q5M5</accession>
<organism evidence="1 2">
    <name type="scientific">Effusibacillus consociatus</name>
    <dbReference type="NCBI Taxonomy" id="1117041"/>
    <lineage>
        <taxon>Bacteria</taxon>
        <taxon>Bacillati</taxon>
        <taxon>Bacillota</taxon>
        <taxon>Bacilli</taxon>
        <taxon>Bacillales</taxon>
        <taxon>Alicyclobacillaceae</taxon>
        <taxon>Effusibacillus</taxon>
    </lineage>
</organism>
<comment type="caution">
    <text evidence="1">The sequence shown here is derived from an EMBL/GenBank/DDBJ whole genome shotgun (WGS) entry which is preliminary data.</text>
</comment>
<proteinExistence type="predicted"/>
<evidence type="ECO:0000313" key="1">
    <source>
        <dbReference type="EMBL" id="MFC4769801.1"/>
    </source>
</evidence>